<evidence type="ECO:0000313" key="2">
    <source>
        <dbReference type="Proteomes" id="UP000238362"/>
    </source>
</evidence>
<dbReference type="RefSeq" id="WP_106180022.1">
    <property type="nucleotide sequence ID" value="NZ_PVNH01000007.1"/>
</dbReference>
<proteinExistence type="predicted"/>
<dbReference type="Pfam" id="PF22234">
    <property type="entry name" value="Rv2466c-like"/>
    <property type="match status" value="1"/>
</dbReference>
<reference evidence="1 2" key="1">
    <citation type="submission" date="2018-03" db="EMBL/GenBank/DDBJ databases">
        <title>Genomic Encyclopedia of Type Strains, Phase III (KMG-III): the genomes of soil and plant-associated and newly described type strains.</title>
        <authorList>
            <person name="Whitman W."/>
        </authorList>
    </citation>
    <scope>NUCLEOTIDE SEQUENCE [LARGE SCALE GENOMIC DNA]</scope>
    <source>
        <strain evidence="1 2">CGMCC 4.7125</strain>
    </source>
</reference>
<evidence type="ECO:0000313" key="1">
    <source>
        <dbReference type="EMBL" id="PRX46629.1"/>
    </source>
</evidence>
<organism evidence="1 2">
    <name type="scientific">Prauserella shujinwangii</name>
    <dbReference type="NCBI Taxonomy" id="1453103"/>
    <lineage>
        <taxon>Bacteria</taxon>
        <taxon>Bacillati</taxon>
        <taxon>Actinomycetota</taxon>
        <taxon>Actinomycetes</taxon>
        <taxon>Pseudonocardiales</taxon>
        <taxon>Pseudonocardiaceae</taxon>
        <taxon>Prauserella</taxon>
    </lineage>
</organism>
<dbReference type="OrthoDB" id="4125991at2"/>
<dbReference type="Proteomes" id="UP000238362">
    <property type="component" value="Unassembled WGS sequence"/>
</dbReference>
<dbReference type="SUPFAM" id="SSF52833">
    <property type="entry name" value="Thioredoxin-like"/>
    <property type="match status" value="1"/>
</dbReference>
<protein>
    <recommendedName>
        <fullName evidence="3">DsbA family dithiol-disulfide isomerase</fullName>
    </recommendedName>
</protein>
<sequence length="213" mass="24018">MAAEGVPAGEPEEVDVWVEPICPWAWLVSRWMLEVQRVRPVRARWHVMSLYCLNEGKEVERKYRKFRHFLDASFGAVRVFAAARQKCGPECTLPLYEAMGRRVHLDQRPLVDRPLIQESLAEAGLPGELAEFADRTDYDELARASHDEAIALVGDEVGAPVVRWRTAAFFGPVVSPAPRGEQAGRLWDACTTLAGVDGFYELKRRRDRGPVFG</sequence>
<dbReference type="AlphaFoldDB" id="A0A2T0LSH8"/>
<dbReference type="Gene3D" id="3.40.30.10">
    <property type="entry name" value="Glutaredoxin"/>
    <property type="match status" value="1"/>
</dbReference>
<comment type="caution">
    <text evidence="1">The sequence shown here is derived from an EMBL/GenBank/DDBJ whole genome shotgun (WGS) entry which is preliminary data.</text>
</comment>
<accession>A0A2T0LSH8</accession>
<gene>
    <name evidence="1" type="ORF">B0I33_107206</name>
</gene>
<name>A0A2T0LSH8_9PSEU</name>
<evidence type="ECO:0008006" key="3">
    <source>
        <dbReference type="Google" id="ProtNLM"/>
    </source>
</evidence>
<dbReference type="InterPro" id="IPR036249">
    <property type="entry name" value="Thioredoxin-like_sf"/>
</dbReference>
<dbReference type="InterPro" id="IPR053977">
    <property type="entry name" value="Rv2466c-like"/>
</dbReference>
<keyword evidence="2" id="KW-1185">Reference proteome</keyword>
<dbReference type="EMBL" id="PVNH01000007">
    <property type="protein sequence ID" value="PRX46629.1"/>
    <property type="molecule type" value="Genomic_DNA"/>
</dbReference>